<proteinExistence type="predicted"/>
<protein>
    <submittedName>
        <fullName evidence="2">Uncharacterized protein</fullName>
    </submittedName>
</protein>
<organism evidence="2 3">
    <name type="scientific">Ranitomeya imitator</name>
    <name type="common">mimic poison frog</name>
    <dbReference type="NCBI Taxonomy" id="111125"/>
    <lineage>
        <taxon>Eukaryota</taxon>
        <taxon>Metazoa</taxon>
        <taxon>Chordata</taxon>
        <taxon>Craniata</taxon>
        <taxon>Vertebrata</taxon>
        <taxon>Euteleostomi</taxon>
        <taxon>Amphibia</taxon>
        <taxon>Batrachia</taxon>
        <taxon>Anura</taxon>
        <taxon>Neobatrachia</taxon>
        <taxon>Hyloidea</taxon>
        <taxon>Dendrobatidae</taxon>
        <taxon>Dendrobatinae</taxon>
        <taxon>Ranitomeya</taxon>
    </lineage>
</organism>
<dbReference type="Proteomes" id="UP001176940">
    <property type="component" value="Unassembled WGS sequence"/>
</dbReference>
<name>A0ABN9MBS1_9NEOB</name>
<comment type="caution">
    <text evidence="2">The sequence shown here is derived from an EMBL/GenBank/DDBJ whole genome shotgun (WGS) entry which is preliminary data.</text>
</comment>
<evidence type="ECO:0000313" key="2">
    <source>
        <dbReference type="EMBL" id="CAJ0964218.1"/>
    </source>
</evidence>
<evidence type="ECO:0000256" key="1">
    <source>
        <dbReference type="SAM" id="MobiDB-lite"/>
    </source>
</evidence>
<accession>A0ABN9MBS1</accession>
<keyword evidence="3" id="KW-1185">Reference proteome</keyword>
<feature type="compositionally biased region" description="Low complexity" evidence="1">
    <location>
        <begin position="33"/>
        <end position="42"/>
    </location>
</feature>
<dbReference type="EMBL" id="CAUEEQ010059481">
    <property type="protein sequence ID" value="CAJ0964218.1"/>
    <property type="molecule type" value="Genomic_DNA"/>
</dbReference>
<gene>
    <name evidence="2" type="ORF">RIMI_LOCUS18997282</name>
</gene>
<sequence>MFLMWPRPGVAVTSPLSQIPDLRERGTDRGRASDAASSARGAPGNTGASLAHESKGAMFSGKLRKDEEE</sequence>
<feature type="compositionally biased region" description="Basic and acidic residues" evidence="1">
    <location>
        <begin position="21"/>
        <end position="32"/>
    </location>
</feature>
<evidence type="ECO:0000313" key="3">
    <source>
        <dbReference type="Proteomes" id="UP001176940"/>
    </source>
</evidence>
<feature type="region of interest" description="Disordered" evidence="1">
    <location>
        <begin position="1"/>
        <end position="69"/>
    </location>
</feature>
<reference evidence="2" key="1">
    <citation type="submission" date="2023-07" db="EMBL/GenBank/DDBJ databases">
        <authorList>
            <person name="Stuckert A."/>
        </authorList>
    </citation>
    <scope>NUCLEOTIDE SEQUENCE</scope>
</reference>